<dbReference type="Proteomes" id="UP000654604">
    <property type="component" value="Unassembled WGS sequence"/>
</dbReference>
<evidence type="ECO:0000313" key="7">
    <source>
        <dbReference type="EMBL" id="MBE9221451.1"/>
    </source>
</evidence>
<dbReference type="PANTHER" id="PTHR30086:SF20">
    <property type="entry name" value="ARGININE EXPORTER PROTEIN ARGO-RELATED"/>
    <property type="match status" value="1"/>
</dbReference>
<comment type="subcellular location">
    <subcellularLocation>
        <location evidence="1">Cell membrane</location>
        <topology evidence="1">Multi-pass membrane protein</topology>
    </subcellularLocation>
</comment>
<evidence type="ECO:0000256" key="3">
    <source>
        <dbReference type="ARBA" id="ARBA00022692"/>
    </source>
</evidence>
<organism evidence="7 8">
    <name type="scientific">Cyanobacterium stanieri LEGE 03274</name>
    <dbReference type="NCBI Taxonomy" id="1828756"/>
    <lineage>
        <taxon>Bacteria</taxon>
        <taxon>Bacillati</taxon>
        <taxon>Cyanobacteriota</taxon>
        <taxon>Cyanophyceae</taxon>
        <taxon>Oscillatoriophycideae</taxon>
        <taxon>Chroococcales</taxon>
        <taxon>Geminocystaceae</taxon>
        <taxon>Cyanobacterium</taxon>
    </lineage>
</organism>
<accession>A0ABR9V2W5</accession>
<feature type="transmembrane region" description="Helical" evidence="6">
    <location>
        <begin position="151"/>
        <end position="173"/>
    </location>
</feature>
<keyword evidence="8" id="KW-1185">Reference proteome</keyword>
<evidence type="ECO:0000256" key="4">
    <source>
        <dbReference type="ARBA" id="ARBA00022989"/>
    </source>
</evidence>
<proteinExistence type="predicted"/>
<evidence type="ECO:0000256" key="1">
    <source>
        <dbReference type="ARBA" id="ARBA00004651"/>
    </source>
</evidence>
<name>A0ABR9V2W5_9CHRO</name>
<keyword evidence="4 6" id="KW-1133">Transmembrane helix</keyword>
<sequence>MIKMSLANIVSLFGAMAILASIPSLSVLTVSTRSANGGFIHGFFTTLGIVLGDIIFIIVALWGLSFLQDTMGGFFILIKYLGAGYLIFLGINILRAKTKNASLENIDVKSLLSSFLTGLFITLGDQKATIFYLGFLPAFVDIDNISFLDTLIVLIITILTVGGVKLIYAFIAHKSRIFFTKKTNKIINIFAGYLMIFIGIFLIIMP</sequence>
<dbReference type="Pfam" id="PF01810">
    <property type="entry name" value="LysE"/>
    <property type="match status" value="1"/>
</dbReference>
<evidence type="ECO:0000256" key="2">
    <source>
        <dbReference type="ARBA" id="ARBA00022475"/>
    </source>
</evidence>
<feature type="transmembrane region" description="Helical" evidence="6">
    <location>
        <begin position="74"/>
        <end position="94"/>
    </location>
</feature>
<evidence type="ECO:0000313" key="8">
    <source>
        <dbReference type="Proteomes" id="UP000654604"/>
    </source>
</evidence>
<keyword evidence="3 6" id="KW-0812">Transmembrane</keyword>
<feature type="transmembrane region" description="Helical" evidence="6">
    <location>
        <begin position="185"/>
        <end position="205"/>
    </location>
</feature>
<dbReference type="InterPro" id="IPR001123">
    <property type="entry name" value="LeuE-type"/>
</dbReference>
<feature type="transmembrane region" description="Helical" evidence="6">
    <location>
        <begin position="115"/>
        <end position="139"/>
    </location>
</feature>
<evidence type="ECO:0000256" key="6">
    <source>
        <dbReference type="SAM" id="Phobius"/>
    </source>
</evidence>
<feature type="transmembrane region" description="Helical" evidence="6">
    <location>
        <begin position="6"/>
        <end position="30"/>
    </location>
</feature>
<evidence type="ECO:0000256" key="5">
    <source>
        <dbReference type="ARBA" id="ARBA00023136"/>
    </source>
</evidence>
<reference evidence="7 8" key="1">
    <citation type="submission" date="2020-10" db="EMBL/GenBank/DDBJ databases">
        <authorList>
            <person name="Castelo-Branco R."/>
            <person name="Eusebio N."/>
            <person name="Adriana R."/>
            <person name="Vieira A."/>
            <person name="Brugerolle De Fraissinette N."/>
            <person name="Rezende De Castro R."/>
            <person name="Schneider M.P."/>
            <person name="Vasconcelos V."/>
            <person name="Leao P.N."/>
        </authorList>
    </citation>
    <scope>NUCLEOTIDE SEQUENCE [LARGE SCALE GENOMIC DNA]</scope>
    <source>
        <strain evidence="7 8">LEGE 03274</strain>
    </source>
</reference>
<dbReference type="EMBL" id="JADEWC010000003">
    <property type="protein sequence ID" value="MBE9221451.1"/>
    <property type="molecule type" value="Genomic_DNA"/>
</dbReference>
<dbReference type="PANTHER" id="PTHR30086">
    <property type="entry name" value="ARGININE EXPORTER PROTEIN ARGO"/>
    <property type="match status" value="1"/>
</dbReference>
<protein>
    <submittedName>
        <fullName evidence="7">LysE family translocator</fullName>
    </submittedName>
</protein>
<comment type="caution">
    <text evidence="7">The sequence shown here is derived from an EMBL/GenBank/DDBJ whole genome shotgun (WGS) entry which is preliminary data.</text>
</comment>
<keyword evidence="2" id="KW-1003">Cell membrane</keyword>
<keyword evidence="5 6" id="KW-0472">Membrane</keyword>
<feature type="transmembrane region" description="Helical" evidence="6">
    <location>
        <begin position="42"/>
        <end position="62"/>
    </location>
</feature>
<gene>
    <name evidence="7" type="ORF">IQ215_01955</name>
</gene>